<dbReference type="RefSeq" id="WP_079206368.1">
    <property type="nucleotide sequence ID" value="NZ_MVGR01000003.1"/>
</dbReference>
<accession>A0A1V4BX60</accession>
<keyword evidence="4" id="KW-0540">Nuclease</keyword>
<dbReference type="Gene3D" id="3.40.50.150">
    <property type="entry name" value="Vaccinia Virus protein VP39"/>
    <property type="match status" value="1"/>
</dbReference>
<dbReference type="GO" id="GO:0032259">
    <property type="term" value="P:methylation"/>
    <property type="evidence" value="ECO:0007669"/>
    <property type="project" value="UniProtKB-KW"/>
</dbReference>
<dbReference type="InterPro" id="IPR029063">
    <property type="entry name" value="SAM-dependent_MTases_sf"/>
</dbReference>
<dbReference type="GO" id="GO:0009307">
    <property type="term" value="P:DNA restriction-modification system"/>
    <property type="evidence" value="ECO:0007669"/>
    <property type="project" value="InterPro"/>
</dbReference>
<keyword evidence="2" id="KW-0808">Transferase</keyword>
<evidence type="ECO:0000313" key="4">
    <source>
        <dbReference type="EMBL" id="OPF19213.1"/>
    </source>
</evidence>
<dbReference type="SUPFAM" id="SSF53335">
    <property type="entry name" value="S-adenosyl-L-methionine-dependent methyltransferases"/>
    <property type="match status" value="1"/>
</dbReference>
<dbReference type="GO" id="GO:0004519">
    <property type="term" value="F:endonuclease activity"/>
    <property type="evidence" value="ECO:0007669"/>
    <property type="project" value="UniProtKB-KW"/>
</dbReference>
<keyword evidence="1" id="KW-0489">Methyltransferase</keyword>
<organism evidence="4 5">
    <name type="scientific">Microcystis aeruginosa KW</name>
    <dbReference type="NCBI Taxonomy" id="1960155"/>
    <lineage>
        <taxon>Bacteria</taxon>
        <taxon>Bacillati</taxon>
        <taxon>Cyanobacteriota</taxon>
        <taxon>Cyanophyceae</taxon>
        <taxon>Oscillatoriophycideae</taxon>
        <taxon>Chroococcales</taxon>
        <taxon>Microcystaceae</taxon>
        <taxon>Microcystis</taxon>
    </lineage>
</organism>
<keyword evidence="4" id="KW-0378">Hydrolase</keyword>
<evidence type="ECO:0000256" key="2">
    <source>
        <dbReference type="ARBA" id="ARBA00022679"/>
    </source>
</evidence>
<dbReference type="EMBL" id="MVGR01000003">
    <property type="protein sequence ID" value="OPF19213.1"/>
    <property type="molecule type" value="Genomic_DNA"/>
</dbReference>
<proteinExistence type="predicted"/>
<gene>
    <name evidence="4" type="ORF">B1L04_07515</name>
</gene>
<name>A0A1V4BX60_MICAE</name>
<dbReference type="AlphaFoldDB" id="A0A1V4BX60"/>
<sequence>MKTTVIVPPIKCQGIKTKLVSSIKSLADQQNCDHWIEPFCGSGVVAFNSQPQKALY</sequence>
<evidence type="ECO:0000313" key="5">
    <source>
        <dbReference type="Proteomes" id="UP000189835"/>
    </source>
</evidence>
<keyword evidence="4" id="KW-0255">Endonuclease</keyword>
<protein>
    <submittedName>
        <fullName evidence="4">Restriction endonuclease</fullName>
    </submittedName>
</protein>
<dbReference type="InterPro" id="IPR012327">
    <property type="entry name" value="MeTrfase_D12"/>
</dbReference>
<evidence type="ECO:0000256" key="1">
    <source>
        <dbReference type="ARBA" id="ARBA00022603"/>
    </source>
</evidence>
<evidence type="ECO:0000256" key="3">
    <source>
        <dbReference type="ARBA" id="ARBA00022691"/>
    </source>
</evidence>
<reference evidence="4 5" key="1">
    <citation type="submission" date="2017-02" db="EMBL/GenBank/DDBJ databases">
        <title>Genome sequence of Microcystis aeruginosa KW.</title>
        <authorList>
            <person name="Oh H.-M."/>
            <person name="Ahn C.-Y."/>
            <person name="Jeong H."/>
            <person name="Srivastava A."/>
            <person name="Lee H.-G."/>
            <person name="Kang S.-R."/>
        </authorList>
    </citation>
    <scope>NUCLEOTIDE SEQUENCE [LARGE SCALE GENOMIC DNA]</scope>
    <source>
        <strain evidence="4 5">KW</strain>
    </source>
</reference>
<comment type="caution">
    <text evidence="4">The sequence shown here is derived from an EMBL/GenBank/DDBJ whole genome shotgun (WGS) entry which is preliminary data.</text>
</comment>
<dbReference type="Pfam" id="PF02086">
    <property type="entry name" value="MethyltransfD12"/>
    <property type="match status" value="1"/>
</dbReference>
<keyword evidence="3" id="KW-0949">S-adenosyl-L-methionine</keyword>
<dbReference type="Proteomes" id="UP000189835">
    <property type="component" value="Unassembled WGS sequence"/>
</dbReference>
<dbReference type="GO" id="GO:0009007">
    <property type="term" value="F:site-specific DNA-methyltransferase (adenine-specific) activity"/>
    <property type="evidence" value="ECO:0007669"/>
    <property type="project" value="UniProtKB-EC"/>
</dbReference>